<dbReference type="SMART" id="SM00382">
    <property type="entry name" value="AAA"/>
    <property type="match status" value="2"/>
</dbReference>
<dbReference type="Pfam" id="PF06745">
    <property type="entry name" value="ATPase"/>
    <property type="match status" value="2"/>
</dbReference>
<feature type="domain" description="RecA family profile 1" evidence="12">
    <location>
        <begin position="306"/>
        <end position="465"/>
    </location>
</feature>
<dbReference type="PROSITE" id="PS50162">
    <property type="entry name" value="RECA_2"/>
    <property type="match status" value="1"/>
</dbReference>
<keyword evidence="9" id="KW-0234">DNA repair</keyword>
<dbReference type="InterPro" id="IPR020588">
    <property type="entry name" value="RecA_ATP-bd"/>
</dbReference>
<dbReference type="CDD" id="cd19488">
    <property type="entry name" value="KaiC-like_N"/>
    <property type="match status" value="1"/>
</dbReference>
<protein>
    <recommendedName>
        <fullName evidence="1">non-specific serine/threonine protein kinase</fullName>
        <ecNumber evidence="1">2.7.11.1</ecNumber>
    </recommendedName>
</protein>
<accession>A0ABS1DZ07</accession>
<feature type="region of interest" description="Disordered" evidence="11">
    <location>
        <begin position="1"/>
        <end position="74"/>
    </location>
</feature>
<dbReference type="InterPro" id="IPR030665">
    <property type="entry name" value="KaiC"/>
</dbReference>
<reference evidence="14" key="1">
    <citation type="submission" date="2017-08" db="EMBL/GenBank/DDBJ databases">
        <authorList>
            <person name="Imhoff J.F."/>
            <person name="Rahn T."/>
            <person name="Kuenzel S."/>
            <person name="Neulinger S.C."/>
        </authorList>
    </citation>
    <scope>NUCLEOTIDE SEQUENCE</scope>
    <source>
        <strain evidence="14">IM 151</strain>
    </source>
</reference>
<evidence type="ECO:0000256" key="8">
    <source>
        <dbReference type="ARBA" id="ARBA00023125"/>
    </source>
</evidence>
<evidence type="ECO:0000256" key="5">
    <source>
        <dbReference type="ARBA" id="ARBA00022763"/>
    </source>
</evidence>
<feature type="compositionally biased region" description="Basic residues" evidence="11">
    <location>
        <begin position="33"/>
        <end position="43"/>
    </location>
</feature>
<dbReference type="EC" id="2.7.11.1" evidence="1"/>
<dbReference type="PANTHER" id="PTHR42926:SF1">
    <property type="entry name" value="CIRCADIAN CLOCK OSCILLATOR PROTEIN KAIC 1"/>
    <property type="match status" value="1"/>
</dbReference>
<evidence type="ECO:0000256" key="9">
    <source>
        <dbReference type="ARBA" id="ARBA00023204"/>
    </source>
</evidence>
<evidence type="ECO:0000313" key="14">
    <source>
        <dbReference type="EMBL" id="MBK1714895.1"/>
    </source>
</evidence>
<comment type="function">
    <text evidence="10">Can catalyze the hydrolysis of ATP in the presence of single-stranded DNA, the ATP-dependent uptake of single-stranded DNA by duplex DNA, and the ATP-dependent hybridization of homologous single-stranded DNAs. It interacts with LexA causing its activation and leading to its autocatalytic cleavage.</text>
</comment>
<dbReference type="InterPro" id="IPR003593">
    <property type="entry name" value="AAA+_ATPase"/>
</dbReference>
<evidence type="ECO:0000256" key="4">
    <source>
        <dbReference type="ARBA" id="ARBA00022737"/>
    </source>
</evidence>
<dbReference type="PROSITE" id="PS51146">
    <property type="entry name" value="KAIC"/>
    <property type="match status" value="2"/>
</dbReference>
<keyword evidence="6" id="KW-0418">Kinase</keyword>
<dbReference type="SUPFAM" id="SSF52540">
    <property type="entry name" value="P-loop containing nucleoside triphosphate hydrolases"/>
    <property type="match status" value="2"/>
</dbReference>
<evidence type="ECO:0000256" key="11">
    <source>
        <dbReference type="SAM" id="MobiDB-lite"/>
    </source>
</evidence>
<dbReference type="PIRSF" id="PIRSF039117">
    <property type="entry name" value="KaiC"/>
    <property type="match status" value="1"/>
</dbReference>
<dbReference type="EMBL" id="NRRU01000085">
    <property type="protein sequence ID" value="MBK1714895.1"/>
    <property type="molecule type" value="Genomic_DNA"/>
</dbReference>
<evidence type="ECO:0000259" key="12">
    <source>
        <dbReference type="PROSITE" id="PS50162"/>
    </source>
</evidence>
<dbReference type="Proteomes" id="UP001041814">
    <property type="component" value="Unassembled WGS sequence"/>
</dbReference>
<dbReference type="Gene3D" id="3.40.50.300">
    <property type="entry name" value="P-loop containing nucleotide triphosphate hydrolases"/>
    <property type="match status" value="2"/>
</dbReference>
<dbReference type="PANTHER" id="PTHR42926">
    <property type="match status" value="1"/>
</dbReference>
<evidence type="ECO:0000256" key="6">
    <source>
        <dbReference type="ARBA" id="ARBA00022777"/>
    </source>
</evidence>
<feature type="domain" description="KaiC" evidence="13">
    <location>
        <begin position="308"/>
        <end position="541"/>
    </location>
</feature>
<keyword evidence="15" id="KW-1185">Reference proteome</keyword>
<keyword evidence="2" id="KW-0597">Phosphoprotein</keyword>
<dbReference type="InterPro" id="IPR051347">
    <property type="entry name" value="Circadian_clock_KaiC-rel"/>
</dbReference>
<reference evidence="14" key="2">
    <citation type="journal article" date="2020" name="Microorganisms">
        <title>Osmotic Adaptation and Compatible Solute Biosynthesis of Phototrophic Bacteria as Revealed from Genome Analyses.</title>
        <authorList>
            <person name="Imhoff J.F."/>
            <person name="Rahn T."/>
            <person name="Kunzel S."/>
            <person name="Keller A."/>
            <person name="Neulinger S.C."/>
        </authorList>
    </citation>
    <scope>NUCLEOTIDE SEQUENCE</scope>
    <source>
        <strain evidence="14">IM 151</strain>
    </source>
</reference>
<dbReference type="InterPro" id="IPR010624">
    <property type="entry name" value="KaiC_dom"/>
</dbReference>
<evidence type="ECO:0000256" key="7">
    <source>
        <dbReference type="ARBA" id="ARBA00022801"/>
    </source>
</evidence>
<evidence type="ECO:0000256" key="10">
    <source>
        <dbReference type="ARBA" id="ARBA00025580"/>
    </source>
</evidence>
<dbReference type="InterPro" id="IPR014774">
    <property type="entry name" value="KaiC-like_dom"/>
</dbReference>
<dbReference type="InterPro" id="IPR027417">
    <property type="entry name" value="P-loop_NTPase"/>
</dbReference>
<keyword evidence="3" id="KW-0808">Transferase</keyword>
<evidence type="ECO:0000256" key="2">
    <source>
        <dbReference type="ARBA" id="ARBA00022553"/>
    </source>
</evidence>
<organism evidence="14 15">
    <name type="scientific">Rubrivivax gelatinosus</name>
    <name type="common">Rhodocyclus gelatinosus</name>
    <name type="synonym">Rhodopseudomonas gelatinosa</name>
    <dbReference type="NCBI Taxonomy" id="28068"/>
    <lineage>
        <taxon>Bacteria</taxon>
        <taxon>Pseudomonadati</taxon>
        <taxon>Pseudomonadota</taxon>
        <taxon>Betaproteobacteria</taxon>
        <taxon>Burkholderiales</taxon>
        <taxon>Sphaerotilaceae</taxon>
        <taxon>Rubrivivax</taxon>
    </lineage>
</organism>
<keyword evidence="8" id="KW-0238">DNA-binding</keyword>
<evidence type="ECO:0000256" key="1">
    <source>
        <dbReference type="ARBA" id="ARBA00012513"/>
    </source>
</evidence>
<sequence length="565" mass="61238">MQFRGGCPAARRLPHSGQAPGSRVRPWGAPAWPRRRARGRRLHTTQARCPQRGGRPHRKGGVNEADQRSQSGVPGLDEILHGGFIANRFYLVDGNPGAGKTTLALQYLLEGVRRGETCLYVTLSETREELVSGARSHGWSTEGIHIVELVSDERHLDGDEHLTMYHPSELELTETTRKVLDTVRSLKPQRMVFDSLSELRLLAQGSLRYRRQILALKQFFAGRHCTVLLLDDRTAEGADLQLQSIAHGVISLDNRSPVYGRSLRQLEVIKFRGSDFRSGYHDFRIRHGGIEVFPRLAAADHGRAFEREAVPSGVAALDELLGGGIDRGTSTLLIGPPGTGKSTLALQYACAAAARGEHAALFSFEESRALLLDRAAGLGLVVRQGKGAGEIAVRQLDPAEVSPGEFAHAVRQAVELDQARVVIIDSLNGYFNAMPGGRFLTGQLHELLSYLNSQGVATFLVAAQSGVIGISIRSAIDASYLADAVVLLRMFEHEGRVKKAISVVKKRSGRHEESIRQLWFDATGVHLGEPLTQLRGVLTGVPVEVGGAPGDVDGALLAPGPGDGR</sequence>
<name>A0ABS1DZ07_RUBGE</name>
<keyword evidence="4" id="KW-0677">Repeat</keyword>
<proteinExistence type="predicted"/>
<evidence type="ECO:0000313" key="15">
    <source>
        <dbReference type="Proteomes" id="UP001041814"/>
    </source>
</evidence>
<evidence type="ECO:0000259" key="13">
    <source>
        <dbReference type="PROSITE" id="PS51146"/>
    </source>
</evidence>
<evidence type="ECO:0000256" key="3">
    <source>
        <dbReference type="ARBA" id="ARBA00022679"/>
    </source>
</evidence>
<keyword evidence="5" id="KW-0227">DNA damage</keyword>
<gene>
    <name evidence="14" type="ORF">CKO43_19215</name>
</gene>
<feature type="domain" description="KaiC" evidence="13">
    <location>
        <begin position="67"/>
        <end position="306"/>
    </location>
</feature>
<keyword evidence="7" id="KW-0378">Hydrolase</keyword>
<comment type="caution">
    <text evidence="14">The sequence shown here is derived from an EMBL/GenBank/DDBJ whole genome shotgun (WGS) entry which is preliminary data.</text>
</comment>